<accession>A0ACB9K8C3</accession>
<proteinExistence type="predicted"/>
<evidence type="ECO:0000313" key="1">
    <source>
        <dbReference type="EMBL" id="KAI3828474.1"/>
    </source>
</evidence>
<reference evidence="2" key="1">
    <citation type="journal article" date="2022" name="Mol. Ecol. Resour.">
        <title>The genomes of chicory, endive, great burdock and yacon provide insights into Asteraceae palaeo-polyploidization history and plant inulin production.</title>
        <authorList>
            <person name="Fan W."/>
            <person name="Wang S."/>
            <person name="Wang H."/>
            <person name="Wang A."/>
            <person name="Jiang F."/>
            <person name="Liu H."/>
            <person name="Zhao H."/>
            <person name="Xu D."/>
            <person name="Zhang Y."/>
        </authorList>
    </citation>
    <scope>NUCLEOTIDE SEQUENCE [LARGE SCALE GENOMIC DNA]</scope>
    <source>
        <strain evidence="2">cv. Yunnan</strain>
    </source>
</reference>
<organism evidence="1 2">
    <name type="scientific">Smallanthus sonchifolius</name>
    <dbReference type="NCBI Taxonomy" id="185202"/>
    <lineage>
        <taxon>Eukaryota</taxon>
        <taxon>Viridiplantae</taxon>
        <taxon>Streptophyta</taxon>
        <taxon>Embryophyta</taxon>
        <taxon>Tracheophyta</taxon>
        <taxon>Spermatophyta</taxon>
        <taxon>Magnoliopsida</taxon>
        <taxon>eudicotyledons</taxon>
        <taxon>Gunneridae</taxon>
        <taxon>Pentapetalae</taxon>
        <taxon>asterids</taxon>
        <taxon>campanulids</taxon>
        <taxon>Asterales</taxon>
        <taxon>Asteraceae</taxon>
        <taxon>Asteroideae</taxon>
        <taxon>Heliantheae alliance</taxon>
        <taxon>Millerieae</taxon>
        <taxon>Smallanthus</taxon>
    </lineage>
</organism>
<protein>
    <submittedName>
        <fullName evidence="1">Uncharacterized protein</fullName>
    </submittedName>
</protein>
<name>A0ACB9K8C3_9ASTR</name>
<gene>
    <name evidence="1" type="ORF">L1987_02575</name>
</gene>
<dbReference type="Proteomes" id="UP001056120">
    <property type="component" value="Linkage Group LG01"/>
</dbReference>
<comment type="caution">
    <text evidence="1">The sequence shown here is derived from an EMBL/GenBank/DDBJ whole genome shotgun (WGS) entry which is preliminary data.</text>
</comment>
<evidence type="ECO:0000313" key="2">
    <source>
        <dbReference type="Proteomes" id="UP001056120"/>
    </source>
</evidence>
<dbReference type="EMBL" id="CM042018">
    <property type="protein sequence ID" value="KAI3828474.1"/>
    <property type="molecule type" value="Genomic_DNA"/>
</dbReference>
<reference evidence="1 2" key="2">
    <citation type="journal article" date="2022" name="Mol. Ecol. Resour.">
        <title>The genomes of chicory, endive, great burdock and yacon provide insights into Asteraceae paleo-polyploidization history and plant inulin production.</title>
        <authorList>
            <person name="Fan W."/>
            <person name="Wang S."/>
            <person name="Wang H."/>
            <person name="Wang A."/>
            <person name="Jiang F."/>
            <person name="Liu H."/>
            <person name="Zhao H."/>
            <person name="Xu D."/>
            <person name="Zhang Y."/>
        </authorList>
    </citation>
    <scope>NUCLEOTIDE SEQUENCE [LARGE SCALE GENOMIC DNA]</scope>
    <source>
        <strain evidence="2">cv. Yunnan</strain>
        <tissue evidence="1">Leaves</tissue>
    </source>
</reference>
<sequence length="778" mass="87822">MVVLRMEIMMHKKSRCSTNVLTDQTRTPFSQLIIQQFSPKTLYSFLQFIPPSGFSPLADFTLNNSLQTQIHSKQMDQNDEYKNGPYEIRVDDEYQTEIPSLITSFEYLDYIKNPFVEEEERKAGIPNDFLIGLDIPIAWINQENMKDNEDPTSGFSSEIKKIKNDNVLVPGCILESWSEVEKGNFVLGLYIFRKDFVRLNRFMESKKMGDIVSYYYGKFYRSDEYKRWSECKRSRGKRCILGKRIFSGLRQQEFLSRLVPHVSQERQNDLLEVSRTFGDAKISLEQYVSSIKTLIGIKLFIDAVAIGKGKEDLTGNAIEPTKQNQAIHIRPNIPTGDACSSLTSAEIIQFLTGDYRLSKARSSDLFWAAVWPKLLARGWHSEQPNGYNYAANGKNPLVFLMPGVKKFSRKLVKGDAYLDSVTDVLNKVASDPQLLELDNEENREKETKLEDEEENGFVEKQKSHCYLQPRAPKRNLGNVVVKFAVVDTSLRGGKIFMVKELDTMKLSLRSCSDESHSELGSSDVSDGENMFLVDQEMYANHQKPAKKQKTSDERKNLEKTHVKTANGSDSIIKKAKLSRKSSQEDSGLNAKRRRRLTACTRVDSKAGSNLDSHVGSSSQANNNHKLSSNLSFTSRCSSIDTVDEQDQHQNQPQLMNLIDLNYPQATPEFGNSDFVTEVKDERNGPVPPFPLRQSENIVGPKEQENGGSRRHSTRNRPPTARALEAIANGFLTVHSRKGKSRNSKNTLGGGEVTVVSEYSTGDASSAVKGDDENGEIEK</sequence>
<keyword evidence="2" id="KW-1185">Reference proteome</keyword>